<reference evidence="1" key="1">
    <citation type="journal article" date="2010" name="Stand. Genomic Sci.">
        <title>Complete genome sequence of Desulfarculus baarsii type strain (2st14).</title>
        <authorList>
            <person name="Sun H."/>
            <person name="Spring S."/>
            <person name="Lapidus A."/>
            <person name="Davenport K."/>
            <person name="Del Rio T.G."/>
            <person name="Tice H."/>
            <person name="Nolan M."/>
            <person name="Copeland A."/>
            <person name="Cheng J.F."/>
            <person name="Lucas S."/>
            <person name="Tapia R."/>
            <person name="Goodwin L."/>
            <person name="Pitluck S."/>
            <person name="Ivanova N."/>
            <person name="Pagani I."/>
            <person name="Mavromatis K."/>
            <person name="Ovchinnikova G."/>
            <person name="Pati A."/>
            <person name="Chen A."/>
            <person name="Palaniappan K."/>
            <person name="Hauser L."/>
            <person name="Chang Y.J."/>
            <person name="Jeffries C.D."/>
            <person name="Detter J.C."/>
            <person name="Han C."/>
            <person name="Rohde M."/>
            <person name="Brambilla E."/>
            <person name="Goker M."/>
            <person name="Woyke T."/>
            <person name="Bristow J."/>
            <person name="Eisen J.A."/>
            <person name="Markowitz V."/>
            <person name="Hugenholtz P."/>
            <person name="Kyrpides N.C."/>
            <person name="Klenk H.P."/>
            <person name="Land M."/>
        </authorList>
    </citation>
    <scope>NUCLEOTIDE SEQUENCE [LARGE SCALE GENOMIC DNA]</scope>
    <source>
        <strain evidence="1">DSM 2075</strain>
    </source>
</reference>
<proteinExistence type="predicted"/>
<protein>
    <submittedName>
        <fullName evidence="1">5-formyltetrahydrofolate cyclo-ligase</fullName>
    </submittedName>
</protein>
<dbReference type="STRING" id="644282.Deba_1481"/>
<dbReference type="Pfam" id="PF01812">
    <property type="entry name" value="5-FTHF_cyc-lig"/>
    <property type="match status" value="1"/>
</dbReference>
<evidence type="ECO:0000313" key="1">
    <source>
        <dbReference type="EMBL" id="ADK84849.1"/>
    </source>
</evidence>
<accession>E1QH06</accession>
<dbReference type="Proteomes" id="UP000009047">
    <property type="component" value="Chromosome"/>
</dbReference>
<dbReference type="InterPro" id="IPR002698">
    <property type="entry name" value="FTHF_cligase"/>
</dbReference>
<dbReference type="HOGENOM" id="CLU_031500_2_0_7"/>
<dbReference type="AlphaFoldDB" id="E1QH06"/>
<dbReference type="OrthoDB" id="5519786at2"/>
<dbReference type="InterPro" id="IPR024185">
    <property type="entry name" value="FTHF_cligase-like_sf"/>
</dbReference>
<reference evidence="1" key="2">
    <citation type="submission" date="2010-06" db="EMBL/GenBank/DDBJ databases">
        <title>The complete genome of Desulfarculus baarsii DSM 2075.</title>
        <authorList>
            <consortium name="US DOE Joint Genome Institute (JGI-PGF)"/>
            <person name="Lucas S."/>
            <person name="Copeland A."/>
            <person name="Lapidus A."/>
            <person name="Glavina del Rio T."/>
            <person name="Dalin E."/>
            <person name="Tice H."/>
            <person name="Bruce D."/>
            <person name="Goodwin L."/>
            <person name="Pitluck S."/>
            <person name="Kyrpides N."/>
            <person name="Mavromatis K."/>
            <person name="Ivanova N."/>
            <person name="Mikhailova N."/>
            <person name="Detter J.C."/>
            <person name="Han C."/>
            <person name="Larimer F."/>
            <person name="Land M."/>
            <person name="Hauser L."/>
            <person name="Markowitz V."/>
            <person name="Cheng J.-F."/>
            <person name="Hugenholtz P."/>
            <person name="Woyke T."/>
            <person name="Wu D."/>
            <person name="Spring S."/>
            <person name="Schroeder M."/>
            <person name="Brambilla E."/>
            <person name="Klenk H.-P."/>
            <person name="Eisen J.A."/>
        </authorList>
    </citation>
    <scope>NUCLEOTIDE SEQUENCE</scope>
    <source>
        <strain evidence="1">DSM 2075</strain>
    </source>
</reference>
<sequence length="233" mass="24974">MNKDDLRQELGARWGALWPQTAVNDRAPLFPGAGKAAQRLRSLQEYRLARTIAVTPEPVLLQARINALQDGKSLLAATPGLKQGLVRLGPEMVPFGKRAKDLRGGALFGAGRPLRLPQDKPGRVDMLVCAAMAVDGRGRMLGDGRGLLDLFHAILRALGSLGDRAKVVVLVDTAQVVAELPQDPWDARADVIVTPDEVIRLEHGEARPNPGLDDLPPKLAALPLARAARGVIS</sequence>
<dbReference type="EMBL" id="CP002085">
    <property type="protein sequence ID" value="ADK84849.1"/>
    <property type="molecule type" value="Genomic_DNA"/>
</dbReference>
<gene>
    <name evidence="1" type="ordered locus">Deba_1481</name>
</gene>
<dbReference type="PANTHER" id="PTHR13017:SF0">
    <property type="entry name" value="METHENYLTETRAHYDROFOLATE SYNTHASE DOMAIN-CONTAINING PROTEIN"/>
    <property type="match status" value="1"/>
</dbReference>
<name>E1QH06_DESB2</name>
<keyword evidence="2" id="KW-1185">Reference proteome</keyword>
<dbReference type="GO" id="GO:0005737">
    <property type="term" value="C:cytoplasm"/>
    <property type="evidence" value="ECO:0007669"/>
    <property type="project" value="TreeGrafter"/>
</dbReference>
<evidence type="ECO:0000313" key="2">
    <source>
        <dbReference type="Proteomes" id="UP000009047"/>
    </source>
</evidence>
<dbReference type="InterPro" id="IPR037171">
    <property type="entry name" value="NagB/RpiA_transferase-like"/>
</dbReference>
<dbReference type="eggNOG" id="COG0212">
    <property type="taxonomic scope" value="Bacteria"/>
</dbReference>
<dbReference type="RefSeq" id="WP_013258302.1">
    <property type="nucleotide sequence ID" value="NC_014365.1"/>
</dbReference>
<dbReference type="KEGG" id="dbr:Deba_1481"/>
<dbReference type="SUPFAM" id="SSF100950">
    <property type="entry name" value="NagB/RpiA/CoA transferase-like"/>
    <property type="match status" value="1"/>
</dbReference>
<organism evidence="1 2">
    <name type="scientific">Desulfarculus baarsii (strain ATCC 33931 / DSM 2075 / LMG 7858 / VKM B-1802 / 2st14)</name>
    <dbReference type="NCBI Taxonomy" id="644282"/>
    <lineage>
        <taxon>Bacteria</taxon>
        <taxon>Pseudomonadati</taxon>
        <taxon>Thermodesulfobacteriota</taxon>
        <taxon>Desulfarculia</taxon>
        <taxon>Desulfarculales</taxon>
        <taxon>Desulfarculaceae</taxon>
        <taxon>Desulfarculus</taxon>
    </lineage>
</organism>
<dbReference type="Gene3D" id="3.40.50.10420">
    <property type="entry name" value="NagB/RpiA/CoA transferase-like"/>
    <property type="match status" value="1"/>
</dbReference>
<dbReference type="PANTHER" id="PTHR13017">
    <property type="entry name" value="5-FORMYLTETRAHYDROFOLATE CYCLO-LIGASE-RELATED"/>
    <property type="match status" value="1"/>
</dbReference>